<dbReference type="EMBL" id="CP034210">
    <property type="protein sequence ID" value="QBZ66340.1"/>
    <property type="molecule type" value="Genomic_DNA"/>
</dbReference>
<dbReference type="InterPro" id="IPR007396">
    <property type="entry name" value="TR_PAI2-type"/>
</dbReference>
<evidence type="ECO:0000313" key="1">
    <source>
        <dbReference type="EMBL" id="QBZ66340.1"/>
    </source>
</evidence>
<protein>
    <submittedName>
        <fullName evidence="1">Uncharacterized protein</fullName>
    </submittedName>
</protein>
<evidence type="ECO:0000313" key="2">
    <source>
        <dbReference type="Proteomes" id="UP000294847"/>
    </source>
</evidence>
<dbReference type="Proteomes" id="UP000294847">
    <property type="component" value="Chromosome 7"/>
</dbReference>
<proteinExistence type="predicted"/>
<reference evidence="1 2" key="1">
    <citation type="journal article" date="2019" name="Mol. Biol. Evol.">
        <title>Blast fungal genomes show frequent chromosomal changes, gene gains and losses, and effector gene turnover.</title>
        <authorList>
            <person name="Gomez Luciano L.B."/>
            <person name="Jason Tsai I."/>
            <person name="Chuma I."/>
            <person name="Tosa Y."/>
            <person name="Chen Y.H."/>
            <person name="Li J.Y."/>
            <person name="Li M.Y."/>
            <person name="Jade Lu M.Y."/>
            <person name="Nakayashiki H."/>
            <person name="Li W.H."/>
        </authorList>
    </citation>
    <scope>NUCLEOTIDE SEQUENCE [LARGE SCALE GENOMIC DNA]</scope>
    <source>
        <strain evidence="1">MZ5-1-6</strain>
    </source>
</reference>
<organism evidence="1 2">
    <name type="scientific">Pyricularia oryzae</name>
    <name type="common">Rice blast fungus</name>
    <name type="synonym">Magnaporthe oryzae</name>
    <dbReference type="NCBI Taxonomy" id="318829"/>
    <lineage>
        <taxon>Eukaryota</taxon>
        <taxon>Fungi</taxon>
        <taxon>Dikarya</taxon>
        <taxon>Ascomycota</taxon>
        <taxon>Pezizomycotina</taxon>
        <taxon>Sordariomycetes</taxon>
        <taxon>Sordariomycetidae</taxon>
        <taxon>Magnaporthales</taxon>
        <taxon>Pyriculariaceae</taxon>
        <taxon>Pyricularia</taxon>
    </lineage>
</organism>
<dbReference type="PANTHER" id="PTHR35802">
    <property type="entry name" value="PROTEASE SYNTHASE AND SPORULATION PROTEIN PAI 2"/>
    <property type="match status" value="1"/>
</dbReference>
<gene>
    <name evidence="1" type="ORF">PoMZ_13314</name>
</gene>
<dbReference type="PIRSF" id="PIRSF010372">
    <property type="entry name" value="PaiB"/>
    <property type="match status" value="1"/>
</dbReference>
<accession>A0A4P7NV27</accession>
<name>A0A4P7NV27_PYROR</name>
<dbReference type="SUPFAM" id="SSF50475">
    <property type="entry name" value="FMN-binding split barrel"/>
    <property type="match status" value="1"/>
</dbReference>
<dbReference type="PANTHER" id="PTHR35802:SF1">
    <property type="entry name" value="PROTEASE SYNTHASE AND SPORULATION PROTEIN PAI 2"/>
    <property type="match status" value="1"/>
</dbReference>
<dbReference type="InterPro" id="IPR012349">
    <property type="entry name" value="Split_barrel_FMN-bd"/>
</dbReference>
<dbReference type="Gene3D" id="2.30.110.10">
    <property type="entry name" value="Electron Transport, Fmn-binding Protein, Chain A"/>
    <property type="match status" value="1"/>
</dbReference>
<sequence length="249" mass="27134">MYIRPVHAETHTPALHAFIRDHPLGILITALPDAGIQLTHIPWVLQDTSETELGVLRGHMARSNPQAKTLSAAAGTSGSVVESEATVLFNGPPGHYVTASFYTATKPATGKVVPTWNYSAVRGYGKVRVFFDHAGPQTVDFLQAQVEALTGHCEGHVMGYEDQRQWRVGDAPDRYIDVMKKSIVGVEVVLERLEGKVKMSQEMGLGDRKGVVEGFRAMGTEVGKGVADLVEVKSLERERASEKGKVDEE</sequence>
<dbReference type="AlphaFoldDB" id="A0A4P7NV27"/>
<dbReference type="Pfam" id="PF04299">
    <property type="entry name" value="FMN_bind_2"/>
    <property type="match status" value="1"/>
</dbReference>